<evidence type="ECO:0000256" key="3">
    <source>
        <dbReference type="ARBA" id="ARBA00022692"/>
    </source>
</evidence>
<feature type="domain" description="EamA" evidence="7">
    <location>
        <begin position="198"/>
        <end position="331"/>
    </location>
</feature>
<dbReference type="Pfam" id="PF00892">
    <property type="entry name" value="EamA"/>
    <property type="match status" value="2"/>
</dbReference>
<evidence type="ECO:0000256" key="4">
    <source>
        <dbReference type="ARBA" id="ARBA00022989"/>
    </source>
</evidence>
<dbReference type="GO" id="GO:0016020">
    <property type="term" value="C:membrane"/>
    <property type="evidence" value="ECO:0007669"/>
    <property type="project" value="UniProtKB-SubCell"/>
</dbReference>
<comment type="similarity">
    <text evidence="2">Belongs to the EamA transporter family.</text>
</comment>
<reference evidence="8 9" key="1">
    <citation type="submission" date="2018-05" db="EMBL/GenBank/DDBJ databases">
        <title>Genomic Encyclopedia of Type Strains, Phase IV (KMG-IV): sequencing the most valuable type-strain genomes for metagenomic binning, comparative biology and taxonomic classification.</title>
        <authorList>
            <person name="Goeker M."/>
        </authorList>
    </citation>
    <scope>NUCLEOTIDE SEQUENCE [LARGE SCALE GENOMIC DNA]</scope>
    <source>
        <strain evidence="8 9">DSM 29661</strain>
    </source>
</reference>
<dbReference type="SUPFAM" id="SSF103481">
    <property type="entry name" value="Multidrug resistance efflux transporter EmrE"/>
    <property type="match status" value="2"/>
</dbReference>
<feature type="transmembrane region" description="Helical" evidence="6">
    <location>
        <begin position="226"/>
        <end position="246"/>
    </location>
</feature>
<evidence type="ECO:0000313" key="8">
    <source>
        <dbReference type="EMBL" id="PXX82089.1"/>
    </source>
</evidence>
<sequence>MCHKRMAVCAFLPEKKSAMNFSLPHLGTGAARTPSSLLSFPRLAELPLGPLLAGLAALFWAGNFVAGRALHDSLSPLQLAFGRWSVALLCLLPFAWPRLRAQAGALWAARRLILALALTGVTACNTLIYQGLQSTSATQAVLLNAFTPVMVLIYAVCSGQRQPARGQWLGLVLSLVGVLVLVSQGAPWRLSALTPSGGDAWVFAGCACWAAYTVLMRRLPAGLDRLALTAACMLLGWLLLAPLALWDISQHGLPSVSSSALAGVLYLGVFPSVVAYLCYNRAIAELGAERASACLHLVPAFGALLSCLLLGETLHPWHVLGIAAVFAGLALGRSSR</sequence>
<evidence type="ECO:0000256" key="2">
    <source>
        <dbReference type="ARBA" id="ARBA00007362"/>
    </source>
</evidence>
<feature type="transmembrane region" description="Helical" evidence="6">
    <location>
        <begin position="81"/>
        <end position="99"/>
    </location>
</feature>
<name>A0A318KWY4_9NEIS</name>
<keyword evidence="9" id="KW-1185">Reference proteome</keyword>
<feature type="domain" description="EamA" evidence="7">
    <location>
        <begin position="49"/>
        <end position="182"/>
    </location>
</feature>
<evidence type="ECO:0000256" key="1">
    <source>
        <dbReference type="ARBA" id="ARBA00004141"/>
    </source>
</evidence>
<evidence type="ECO:0000256" key="6">
    <source>
        <dbReference type="SAM" id="Phobius"/>
    </source>
</evidence>
<comment type="caution">
    <text evidence="8">The sequence shown here is derived from an EMBL/GenBank/DDBJ whole genome shotgun (WGS) entry which is preliminary data.</text>
</comment>
<feature type="transmembrane region" description="Helical" evidence="6">
    <location>
        <begin position="43"/>
        <end position="61"/>
    </location>
</feature>
<evidence type="ECO:0000256" key="5">
    <source>
        <dbReference type="ARBA" id="ARBA00023136"/>
    </source>
</evidence>
<evidence type="ECO:0000259" key="7">
    <source>
        <dbReference type="Pfam" id="PF00892"/>
    </source>
</evidence>
<feature type="transmembrane region" description="Helical" evidence="6">
    <location>
        <begin position="137"/>
        <end position="156"/>
    </location>
</feature>
<feature type="transmembrane region" description="Helical" evidence="6">
    <location>
        <begin position="258"/>
        <end position="279"/>
    </location>
</feature>
<comment type="subcellular location">
    <subcellularLocation>
        <location evidence="1">Membrane</location>
        <topology evidence="1">Multi-pass membrane protein</topology>
    </subcellularLocation>
</comment>
<accession>A0A318KWY4</accession>
<keyword evidence="4 6" id="KW-1133">Transmembrane helix</keyword>
<evidence type="ECO:0000313" key="9">
    <source>
        <dbReference type="Proteomes" id="UP000247555"/>
    </source>
</evidence>
<dbReference type="AlphaFoldDB" id="A0A318KWY4"/>
<feature type="transmembrane region" description="Helical" evidence="6">
    <location>
        <begin position="111"/>
        <end position="131"/>
    </location>
</feature>
<proteinExistence type="inferred from homology"/>
<feature type="transmembrane region" description="Helical" evidence="6">
    <location>
        <begin position="168"/>
        <end position="188"/>
    </location>
</feature>
<feature type="transmembrane region" description="Helical" evidence="6">
    <location>
        <begin position="291"/>
        <end position="311"/>
    </location>
</feature>
<gene>
    <name evidence="8" type="ORF">DFR34_101323</name>
</gene>
<dbReference type="InterPro" id="IPR037185">
    <property type="entry name" value="EmrE-like"/>
</dbReference>
<keyword evidence="3 6" id="KW-0812">Transmembrane</keyword>
<dbReference type="PANTHER" id="PTHR32322:SF2">
    <property type="entry name" value="EAMA DOMAIN-CONTAINING PROTEIN"/>
    <property type="match status" value="1"/>
</dbReference>
<dbReference type="InterPro" id="IPR050638">
    <property type="entry name" value="AA-Vitamin_Transporters"/>
</dbReference>
<dbReference type="Proteomes" id="UP000247555">
    <property type="component" value="Unassembled WGS sequence"/>
</dbReference>
<protein>
    <submittedName>
        <fullName evidence="8">Drug/metabolite transporter (DMT)-like permease</fullName>
    </submittedName>
</protein>
<feature type="transmembrane region" description="Helical" evidence="6">
    <location>
        <begin position="317"/>
        <end position="334"/>
    </location>
</feature>
<dbReference type="InterPro" id="IPR000620">
    <property type="entry name" value="EamA_dom"/>
</dbReference>
<dbReference type="EMBL" id="QJKI01000001">
    <property type="protein sequence ID" value="PXX82089.1"/>
    <property type="molecule type" value="Genomic_DNA"/>
</dbReference>
<dbReference type="PANTHER" id="PTHR32322">
    <property type="entry name" value="INNER MEMBRANE TRANSPORTER"/>
    <property type="match status" value="1"/>
</dbReference>
<feature type="transmembrane region" description="Helical" evidence="6">
    <location>
        <begin position="200"/>
        <end position="219"/>
    </location>
</feature>
<organism evidence="8 9">
    <name type="scientific">Rivihabitans pingtungensis</name>
    <dbReference type="NCBI Taxonomy" id="1054498"/>
    <lineage>
        <taxon>Bacteria</taxon>
        <taxon>Pseudomonadati</taxon>
        <taxon>Pseudomonadota</taxon>
        <taxon>Betaproteobacteria</taxon>
        <taxon>Neisseriales</taxon>
        <taxon>Aquaspirillaceae</taxon>
        <taxon>Rivihabitans</taxon>
    </lineage>
</organism>
<keyword evidence="5 6" id="KW-0472">Membrane</keyword>